<keyword evidence="5 10" id="KW-0460">Magnesium</keyword>
<dbReference type="GO" id="GO:0016787">
    <property type="term" value="F:hydrolase activity"/>
    <property type="evidence" value="ECO:0007669"/>
    <property type="project" value="UniProtKB-KW"/>
</dbReference>
<dbReference type="InterPro" id="IPR002729">
    <property type="entry name" value="CRISPR-assoc_Cas1"/>
</dbReference>
<dbReference type="PANTHER" id="PTHR34353:SF2">
    <property type="entry name" value="CRISPR-ASSOCIATED ENDONUCLEASE CAS1 1"/>
    <property type="match status" value="1"/>
</dbReference>
<dbReference type="InterPro" id="IPR042211">
    <property type="entry name" value="CRISPR-assoc_Cas1_N"/>
</dbReference>
<keyword evidence="8 10" id="KW-0464">Manganese</keyword>
<sequence length="319" mass="37750">MKNIYICEPNCRIHKNGEYLTVRKHTGKISDVSLIDVRTIILLGNIQITMQAVSLLMERRIDILLLSSGGRLKGRVASEHGKNILMRIAQYDIWFQEEKRMEIAKSIVKQKIMNQKKCLNSYRYRRKISELKEIEKMLTWYIQKIDEVKSIGELMGIEGSAAARYFECFPLLLKEYDFQKRVRRPAYDPINALLNLTYTFLKNEISTILSSYSFDVQLGFLHNIRSGRDSLALDFMEPYRPIFADRFVISLLSRKIIKKEEFELDEDGMKLNAEAMKRYCVLFQENLYETAYEGKIWKRRMEEDVLMFRKELMMLCEHT</sequence>
<evidence type="ECO:0000256" key="5">
    <source>
        <dbReference type="ARBA" id="ARBA00022842"/>
    </source>
</evidence>
<dbReference type="InterPro" id="IPR050646">
    <property type="entry name" value="Cas1"/>
</dbReference>
<keyword evidence="1 10" id="KW-0540">Nuclease</keyword>
<accession>A0A9D1EE42</accession>
<dbReference type="NCBIfam" id="TIGR00287">
    <property type="entry name" value="cas1"/>
    <property type="match status" value="1"/>
</dbReference>
<dbReference type="HAMAP" id="MF_01470">
    <property type="entry name" value="Cas1"/>
    <property type="match status" value="1"/>
</dbReference>
<dbReference type="Gene3D" id="1.20.120.920">
    <property type="entry name" value="CRISPR-associated endonuclease Cas1, C-terminal domain"/>
    <property type="match status" value="1"/>
</dbReference>
<keyword evidence="2 10" id="KW-0479">Metal-binding</keyword>
<feature type="binding site" evidence="10">
    <location>
        <position position="237"/>
    </location>
    <ligand>
        <name>Mn(2+)</name>
        <dbReference type="ChEBI" id="CHEBI:29035"/>
    </ligand>
</feature>
<dbReference type="GO" id="GO:0043571">
    <property type="term" value="P:maintenance of CRISPR repeat elements"/>
    <property type="evidence" value="ECO:0007669"/>
    <property type="project" value="UniProtKB-UniRule"/>
</dbReference>
<keyword evidence="7 10" id="KW-0238">DNA-binding</keyword>
<evidence type="ECO:0000256" key="9">
    <source>
        <dbReference type="ARBA" id="ARBA00038592"/>
    </source>
</evidence>
<dbReference type="GO" id="GO:0004519">
    <property type="term" value="F:endonuclease activity"/>
    <property type="evidence" value="ECO:0007669"/>
    <property type="project" value="UniProtKB-UniRule"/>
</dbReference>
<evidence type="ECO:0000313" key="12">
    <source>
        <dbReference type="Proteomes" id="UP000824201"/>
    </source>
</evidence>
<protein>
    <recommendedName>
        <fullName evidence="10">CRISPR-associated endonuclease Cas1</fullName>
        <ecNumber evidence="10">3.1.-.-</ecNumber>
    </recommendedName>
</protein>
<comment type="function">
    <text evidence="10">CRISPR (clustered regularly interspaced short palindromic repeat), is an adaptive immune system that provides protection against mobile genetic elements (viruses, transposable elements and conjugative plasmids). CRISPR clusters contain spacers, sequences complementary to antecedent mobile elements, and target invading nucleic acids. CRISPR clusters are transcribed and processed into CRISPR RNA (crRNA). Acts as a dsDNA endonuclease. Involved in the integration of spacer DNA into the CRISPR cassette.</text>
</comment>
<comment type="similarity">
    <text evidence="10">Belongs to the CRISPR-associated endonuclease Cas1 family.</text>
</comment>
<keyword evidence="3 10" id="KW-0255">Endonuclease</keyword>
<dbReference type="GO" id="GO:0051607">
    <property type="term" value="P:defense response to virus"/>
    <property type="evidence" value="ECO:0007669"/>
    <property type="project" value="UniProtKB-UniRule"/>
</dbReference>
<proteinExistence type="inferred from homology"/>
<name>A0A9D1EE42_9FIRM</name>
<dbReference type="Proteomes" id="UP000824201">
    <property type="component" value="Unassembled WGS sequence"/>
</dbReference>
<feature type="binding site" evidence="10">
    <location>
        <position position="222"/>
    </location>
    <ligand>
        <name>Mn(2+)</name>
        <dbReference type="ChEBI" id="CHEBI:29035"/>
    </ligand>
</feature>
<reference evidence="11" key="1">
    <citation type="submission" date="2020-10" db="EMBL/GenBank/DDBJ databases">
        <authorList>
            <person name="Gilroy R."/>
        </authorList>
    </citation>
    <scope>NUCLEOTIDE SEQUENCE</scope>
    <source>
        <strain evidence="11">ChiW13-3771</strain>
    </source>
</reference>
<dbReference type="InterPro" id="IPR042206">
    <property type="entry name" value="CRISPR-assoc_Cas1_C"/>
</dbReference>
<dbReference type="EMBL" id="DVHN01000061">
    <property type="protein sequence ID" value="HIR88391.1"/>
    <property type="molecule type" value="Genomic_DNA"/>
</dbReference>
<evidence type="ECO:0000256" key="4">
    <source>
        <dbReference type="ARBA" id="ARBA00022801"/>
    </source>
</evidence>
<dbReference type="EC" id="3.1.-.-" evidence="10"/>
<reference evidence="11" key="2">
    <citation type="journal article" date="2021" name="PeerJ">
        <title>Extensive microbial diversity within the chicken gut microbiome revealed by metagenomics and culture.</title>
        <authorList>
            <person name="Gilroy R."/>
            <person name="Ravi A."/>
            <person name="Getino M."/>
            <person name="Pursley I."/>
            <person name="Horton D.L."/>
            <person name="Alikhan N.F."/>
            <person name="Baker D."/>
            <person name="Gharbi K."/>
            <person name="Hall N."/>
            <person name="Watson M."/>
            <person name="Adriaenssens E.M."/>
            <person name="Foster-Nyarko E."/>
            <person name="Jarju S."/>
            <person name="Secka A."/>
            <person name="Antonio M."/>
            <person name="Oren A."/>
            <person name="Chaudhuri R.R."/>
            <person name="La Ragione R."/>
            <person name="Hildebrand F."/>
            <person name="Pallen M.J."/>
        </authorList>
    </citation>
    <scope>NUCLEOTIDE SEQUENCE</scope>
    <source>
        <strain evidence="11">ChiW13-3771</strain>
    </source>
</reference>
<comment type="caution">
    <text evidence="11">The sequence shown here is derived from an EMBL/GenBank/DDBJ whole genome shotgun (WGS) entry which is preliminary data.</text>
</comment>
<evidence type="ECO:0000256" key="7">
    <source>
        <dbReference type="ARBA" id="ARBA00023125"/>
    </source>
</evidence>
<dbReference type="CDD" id="cd09634">
    <property type="entry name" value="Cas1_I-II-III"/>
    <property type="match status" value="1"/>
</dbReference>
<evidence type="ECO:0000256" key="6">
    <source>
        <dbReference type="ARBA" id="ARBA00023118"/>
    </source>
</evidence>
<evidence type="ECO:0000256" key="2">
    <source>
        <dbReference type="ARBA" id="ARBA00022723"/>
    </source>
</evidence>
<keyword evidence="6 10" id="KW-0051">Antiviral defense</keyword>
<dbReference type="Gene3D" id="3.100.10.20">
    <property type="entry name" value="CRISPR-associated endonuclease Cas1, N-terminal domain"/>
    <property type="match status" value="1"/>
</dbReference>
<dbReference type="PANTHER" id="PTHR34353">
    <property type="entry name" value="CRISPR-ASSOCIATED ENDONUCLEASE CAS1 1"/>
    <property type="match status" value="1"/>
</dbReference>
<evidence type="ECO:0000256" key="3">
    <source>
        <dbReference type="ARBA" id="ARBA00022759"/>
    </source>
</evidence>
<evidence type="ECO:0000256" key="10">
    <source>
        <dbReference type="HAMAP-Rule" id="MF_01470"/>
    </source>
</evidence>
<dbReference type="AlphaFoldDB" id="A0A9D1EE42"/>
<dbReference type="GO" id="GO:0046872">
    <property type="term" value="F:metal ion binding"/>
    <property type="evidence" value="ECO:0007669"/>
    <property type="project" value="UniProtKB-UniRule"/>
</dbReference>
<organism evidence="11 12">
    <name type="scientific">Candidatus Fimimorpha faecalis</name>
    <dbReference type="NCBI Taxonomy" id="2840824"/>
    <lineage>
        <taxon>Bacteria</taxon>
        <taxon>Bacillati</taxon>
        <taxon>Bacillota</taxon>
        <taxon>Clostridia</taxon>
        <taxon>Eubacteriales</taxon>
        <taxon>Candidatus Fimimorpha</taxon>
    </lineage>
</organism>
<comment type="subunit">
    <text evidence="9 10">Homodimer, forms a heterotetramer with a Cas2 homodimer.</text>
</comment>
<comment type="cofactor">
    <cofactor evidence="10">
        <name>Mg(2+)</name>
        <dbReference type="ChEBI" id="CHEBI:18420"/>
    </cofactor>
    <cofactor evidence="10">
        <name>Mn(2+)</name>
        <dbReference type="ChEBI" id="CHEBI:29035"/>
    </cofactor>
</comment>
<dbReference type="GO" id="GO:0003677">
    <property type="term" value="F:DNA binding"/>
    <property type="evidence" value="ECO:0007669"/>
    <property type="project" value="UniProtKB-KW"/>
</dbReference>
<evidence type="ECO:0000313" key="11">
    <source>
        <dbReference type="EMBL" id="HIR88391.1"/>
    </source>
</evidence>
<evidence type="ECO:0000256" key="1">
    <source>
        <dbReference type="ARBA" id="ARBA00022722"/>
    </source>
</evidence>
<dbReference type="Pfam" id="PF01867">
    <property type="entry name" value="Cas_Cas1"/>
    <property type="match status" value="1"/>
</dbReference>
<feature type="binding site" evidence="10">
    <location>
        <position position="158"/>
    </location>
    <ligand>
        <name>Mn(2+)</name>
        <dbReference type="ChEBI" id="CHEBI:29035"/>
    </ligand>
</feature>
<keyword evidence="4 10" id="KW-0378">Hydrolase</keyword>
<gene>
    <name evidence="10 11" type="primary">cas1</name>
    <name evidence="11" type="ORF">IAC96_05515</name>
</gene>
<evidence type="ECO:0000256" key="8">
    <source>
        <dbReference type="ARBA" id="ARBA00023211"/>
    </source>
</evidence>